<dbReference type="Proteomes" id="UP001044222">
    <property type="component" value="Unassembled WGS sequence"/>
</dbReference>
<feature type="compositionally biased region" description="Low complexity" evidence="7">
    <location>
        <begin position="1718"/>
        <end position="1738"/>
    </location>
</feature>
<dbReference type="PANTHER" id="PTHR23412">
    <property type="entry name" value="STEREOCILIN RELATED"/>
    <property type="match status" value="1"/>
</dbReference>
<evidence type="ECO:0000256" key="5">
    <source>
        <dbReference type="ARBA" id="ARBA00023136"/>
    </source>
</evidence>
<comment type="similarity">
    <text evidence="2">Belongs to the mesothelin family.</text>
</comment>
<name>A0A9D3MTQ4_ANGAN</name>
<organism evidence="8 9">
    <name type="scientific">Anguilla anguilla</name>
    <name type="common">European freshwater eel</name>
    <name type="synonym">Muraena anguilla</name>
    <dbReference type="NCBI Taxonomy" id="7936"/>
    <lineage>
        <taxon>Eukaryota</taxon>
        <taxon>Metazoa</taxon>
        <taxon>Chordata</taxon>
        <taxon>Craniata</taxon>
        <taxon>Vertebrata</taxon>
        <taxon>Euteleostomi</taxon>
        <taxon>Actinopterygii</taxon>
        <taxon>Neopterygii</taxon>
        <taxon>Teleostei</taxon>
        <taxon>Anguilliformes</taxon>
        <taxon>Anguillidae</taxon>
        <taxon>Anguilla</taxon>
    </lineage>
</organism>
<accession>A0A9D3MTQ4</accession>
<gene>
    <name evidence="8" type="ORF">ANANG_G00039210</name>
</gene>
<keyword evidence="6" id="KW-0325">Glycoprotein</keyword>
<evidence type="ECO:0000313" key="8">
    <source>
        <dbReference type="EMBL" id="KAG5854570.1"/>
    </source>
</evidence>
<keyword evidence="3" id="KW-0732">Signal</keyword>
<dbReference type="InterPro" id="IPR026664">
    <property type="entry name" value="Stereocilin-rel"/>
</dbReference>
<keyword evidence="5" id="KW-0472">Membrane</keyword>
<evidence type="ECO:0000313" key="9">
    <source>
        <dbReference type="Proteomes" id="UP001044222"/>
    </source>
</evidence>
<evidence type="ECO:0000256" key="3">
    <source>
        <dbReference type="ARBA" id="ARBA00022729"/>
    </source>
</evidence>
<proteinExistence type="inferred from homology"/>
<dbReference type="Pfam" id="PF06060">
    <property type="entry name" value="Mesothelin"/>
    <property type="match status" value="1"/>
</dbReference>
<dbReference type="PANTHER" id="PTHR23412:SF6">
    <property type="entry name" value="MESOTHELIN"/>
    <property type="match status" value="1"/>
</dbReference>
<evidence type="ECO:0000256" key="6">
    <source>
        <dbReference type="ARBA" id="ARBA00023180"/>
    </source>
</evidence>
<dbReference type="EMBL" id="JAFIRN010000002">
    <property type="protein sequence ID" value="KAG5854570.1"/>
    <property type="molecule type" value="Genomic_DNA"/>
</dbReference>
<feature type="region of interest" description="Disordered" evidence="7">
    <location>
        <begin position="1718"/>
        <end position="1741"/>
    </location>
</feature>
<evidence type="ECO:0000256" key="7">
    <source>
        <dbReference type="SAM" id="MobiDB-lite"/>
    </source>
</evidence>
<keyword evidence="9" id="KW-1185">Reference proteome</keyword>
<dbReference type="GO" id="GO:0009986">
    <property type="term" value="C:cell surface"/>
    <property type="evidence" value="ECO:0007669"/>
    <property type="project" value="TreeGrafter"/>
</dbReference>
<evidence type="ECO:0008006" key="10">
    <source>
        <dbReference type="Google" id="ProtNLM"/>
    </source>
</evidence>
<dbReference type="GO" id="GO:0016020">
    <property type="term" value="C:membrane"/>
    <property type="evidence" value="ECO:0007669"/>
    <property type="project" value="UniProtKB-SubCell"/>
</dbReference>
<evidence type="ECO:0000256" key="2">
    <source>
        <dbReference type="ARBA" id="ARBA00011016"/>
    </source>
</evidence>
<reference evidence="8" key="1">
    <citation type="submission" date="2021-01" db="EMBL/GenBank/DDBJ databases">
        <title>A chromosome-scale assembly of European eel, Anguilla anguilla.</title>
        <authorList>
            <person name="Henkel C."/>
            <person name="Jong-Raadsen S.A."/>
            <person name="Dufour S."/>
            <person name="Weltzien F.-A."/>
            <person name="Palstra A.P."/>
            <person name="Pelster B."/>
            <person name="Spaink H.P."/>
            <person name="Van Den Thillart G.E."/>
            <person name="Jansen H."/>
            <person name="Zahm M."/>
            <person name="Klopp C."/>
            <person name="Cedric C."/>
            <person name="Louis A."/>
            <person name="Berthelot C."/>
            <person name="Parey E."/>
            <person name="Roest Crollius H."/>
            <person name="Montfort J."/>
            <person name="Robinson-Rechavi M."/>
            <person name="Bucao C."/>
            <person name="Bouchez O."/>
            <person name="Gislard M."/>
            <person name="Lluch J."/>
            <person name="Milhes M."/>
            <person name="Lampietro C."/>
            <person name="Lopez Roques C."/>
            <person name="Donnadieu C."/>
            <person name="Braasch I."/>
            <person name="Desvignes T."/>
            <person name="Postlethwait J."/>
            <person name="Bobe J."/>
            <person name="Guiguen Y."/>
            <person name="Dirks R."/>
        </authorList>
    </citation>
    <scope>NUCLEOTIDE SEQUENCE</scope>
    <source>
        <strain evidence="8">Tag_6206</strain>
        <tissue evidence="8">Liver</tissue>
    </source>
</reference>
<evidence type="ECO:0000256" key="1">
    <source>
        <dbReference type="ARBA" id="ARBA00004370"/>
    </source>
</evidence>
<protein>
    <recommendedName>
        <fullName evidence="10">Mesothelin-like protein</fullName>
    </recommendedName>
</protein>
<dbReference type="InterPro" id="IPR010335">
    <property type="entry name" value="Mesothelin"/>
</dbReference>
<evidence type="ECO:0000256" key="4">
    <source>
        <dbReference type="ARBA" id="ARBA00022889"/>
    </source>
</evidence>
<dbReference type="GO" id="GO:0007160">
    <property type="term" value="P:cell-matrix adhesion"/>
    <property type="evidence" value="ECO:0007669"/>
    <property type="project" value="TreeGrafter"/>
</dbReference>
<keyword evidence="4" id="KW-0130">Cell adhesion</keyword>
<sequence>MTYSKETWKVFLTKASGVLNEALNIFSNMSFHITSPSTSQFLDILGEIRIDRFSEVQLADADFINKWFHGYLRPFLSSVSGEFLHCLNTKNFSCETYQQVMKEFTFQFPRMEQMKQELVSENFILPLLSRTTSDRACVSSTNGSVDWLHKNFGPFSVLVPLKTLLTLNQEFAPLEALPILSARQAAELVVFPETGPAQKVIINAVFDHLLESPTKRNLNEFLQYLVMFSATANISCDSYKAIFNRLNQALSLVPVELVLTITSSTEALMGIVPHNCLAVVFSGECDITPVNETVICAGVNSSVLQRNIRDGSITEVLCSFSIEQYACVSPIGLTAQHLVTLLQCKLKSNVTSSKETWKLFLTKVSGILDEALDLFSNMMASSSNPSTSHVLEVIGEIRIDSFSAAELRDLDFIDQWFQRKLKPFLPSVSREFLSCLSTKNFSCQTYQAVVKILGQHYAEMDRHQKILIYTEFIDIFLSQNDTSDPGCISGTHGSADWLERNFGRFIDFASVMDFRRLHMGFSPMDALSRLSLNQLSEVASTPGQLNSPGDVTELMGHVKAIDLATFFDIVSPAIQGHENVFPTSVRSAMLQQVFDRGNLSSVSDAEILAWLQNRLRPLLENLSLNHVAPFFTIVKERQCVTSQHAVQLLNSIRSTLHSDTQREVYSHILTSLKEPVPLRCYTNGSFYLFLERSFLSFEFPNLTTFISLMPEGQRSELINSIPPSDLTAFFMRPKVVDNSEGICTIFNNYDSTPNFLETQGDIPDDVRRSILPCVWPLALSSENETEVDLWFEKRLKLYLTFLTKDLISSTETLNAKCLPFRKIVFALGDSYKYNNADFTREDVYGTIKTYLNTGTKPKCYNATHPQLNSKAWFANYIGRFIAYITLDDLNTFCTTEQLQVFSTNLANVELFNHSSIPENVTSYYTELIYLEDSNFNPLLLPMHFRCGAPGSAFSQLNADESMIILHNLTQSCSEVDPEVSTALAGNFQTINSDIITALGKESVGLTPGQISAVPPSDIVSSLPTLSTVTDWNLGQSITIVKKLLKANFAIITGFQLQQLGSLVMGVPSNVIQNIDSTEILLTSQNPGFITNILAAPQIIQRTYVSKIISVSSTPEKLLENVPDTMGTEIPRTLLEFSPESFEKVNLKKWKYEQAVLFFDVVATGFTESNRMSTAVLQGFTCTRVQKFSRIKVRNLIRACRRSGVNRVVLRETQLTCMYNYIKDFDTDSFQQYPPDMLLYYNYNTVQGKCKAYFTETGAADYSVLSDALKAKKDALLDNAKSCLGIRGTSINRTNVEILGNMCCTLDGSYIENSDPLILEKLKNCKDLSEVQIASVQKVLLTGNTQYGHPSTWDVQTLKDLGILPLYMKTDFWSQFNRRVKKRFLKYFMKAQRRDRREKRKLKRMFRECNRSLRSKRAAASDCTAGSITQVVISDDAFPFGYDASQFNACLSVSTVKDNLAGLTMKVDDDDFQRIILDKLNQAYPKGIADEQVQGLGAVSRVASIDDINNWNVTNIDTLDALMVSDDGQWEPDKSKAIITKYLSTAGNSLGTAELNAIGGANLCSLDTNVLEGITPSSLRNANALSLSNCSTEKQKALFIIANQAYSNRNTISLTEYQLIEQFLGGAPEAYIRRLTASNVSMDISTFTSLDENVINALTVNDVKLLLGLNLPDLKNFENQTVVANWISNQFKSELNSLGLDIIGGRDDPVPTGVGVINTTTTATGGSTSTSTTTTSGHDGSTKKPSHVLYLLLALAFTTLQTLP</sequence>
<comment type="caution">
    <text evidence="8">The sequence shown here is derived from an EMBL/GenBank/DDBJ whole genome shotgun (WGS) entry which is preliminary data.</text>
</comment>
<comment type="subcellular location">
    <subcellularLocation>
        <location evidence="1">Membrane</location>
    </subcellularLocation>
</comment>